<dbReference type="PANTHER" id="PTHR32108:SF9">
    <property type="entry name" value="REVERSE TRANSCRIPTASE RNASE H-LIKE DOMAIN-CONTAINING PROTEIN"/>
    <property type="match status" value="1"/>
</dbReference>
<evidence type="ECO:0000313" key="2">
    <source>
        <dbReference type="EMBL" id="MCI37221.1"/>
    </source>
</evidence>
<protein>
    <submittedName>
        <fullName evidence="2">Uncharacterized protein</fullName>
    </submittedName>
</protein>
<reference evidence="2 3" key="1">
    <citation type="journal article" date="2018" name="Front. Plant Sci.">
        <title>Red Clover (Trifolium pratense) and Zigzag Clover (T. medium) - A Picture of Genomic Similarities and Differences.</title>
        <authorList>
            <person name="Dluhosova J."/>
            <person name="Istvanek J."/>
            <person name="Nedelnik J."/>
            <person name="Repkova J."/>
        </authorList>
    </citation>
    <scope>NUCLEOTIDE SEQUENCE [LARGE SCALE GENOMIC DNA]</scope>
    <source>
        <strain evidence="3">cv. 10/8</strain>
        <tissue evidence="2">Leaf</tissue>
    </source>
</reference>
<name>A0A392RKR9_9FABA</name>
<dbReference type="Proteomes" id="UP000265520">
    <property type="component" value="Unassembled WGS sequence"/>
</dbReference>
<dbReference type="AlphaFoldDB" id="A0A392RKR9"/>
<accession>A0A392RKR9</accession>
<dbReference type="PANTHER" id="PTHR32108">
    <property type="entry name" value="DNA-DIRECTED RNA POLYMERASE SUBUNIT ALPHA"/>
    <property type="match status" value="1"/>
</dbReference>
<feature type="region of interest" description="Disordered" evidence="1">
    <location>
        <begin position="77"/>
        <end position="99"/>
    </location>
</feature>
<evidence type="ECO:0000313" key="3">
    <source>
        <dbReference type="Proteomes" id="UP000265520"/>
    </source>
</evidence>
<comment type="caution">
    <text evidence="2">The sequence shown here is derived from an EMBL/GenBank/DDBJ whole genome shotgun (WGS) entry which is preliminary data.</text>
</comment>
<organism evidence="2 3">
    <name type="scientific">Trifolium medium</name>
    <dbReference type="NCBI Taxonomy" id="97028"/>
    <lineage>
        <taxon>Eukaryota</taxon>
        <taxon>Viridiplantae</taxon>
        <taxon>Streptophyta</taxon>
        <taxon>Embryophyta</taxon>
        <taxon>Tracheophyta</taxon>
        <taxon>Spermatophyta</taxon>
        <taxon>Magnoliopsida</taxon>
        <taxon>eudicotyledons</taxon>
        <taxon>Gunneridae</taxon>
        <taxon>Pentapetalae</taxon>
        <taxon>rosids</taxon>
        <taxon>fabids</taxon>
        <taxon>Fabales</taxon>
        <taxon>Fabaceae</taxon>
        <taxon>Papilionoideae</taxon>
        <taxon>50 kb inversion clade</taxon>
        <taxon>NPAAA clade</taxon>
        <taxon>Hologalegina</taxon>
        <taxon>IRL clade</taxon>
        <taxon>Trifolieae</taxon>
        <taxon>Trifolium</taxon>
    </lineage>
</organism>
<keyword evidence="3" id="KW-1185">Reference proteome</keyword>
<evidence type="ECO:0000256" key="1">
    <source>
        <dbReference type="SAM" id="MobiDB-lite"/>
    </source>
</evidence>
<dbReference type="EMBL" id="LXQA010242174">
    <property type="protein sequence ID" value="MCI37221.1"/>
    <property type="molecule type" value="Genomic_DNA"/>
</dbReference>
<sequence length="99" mass="11256">MQLQNLTQKSNESFKEYAQRWIESAARVQPPLLEKELVDTFMSTLQGPYYERMIGSIASSFFDMVVIRERVEEGLKSGKIQGASNGQDGAKRAKLMPLR</sequence>
<proteinExistence type="predicted"/>